<organism evidence="10 11">
    <name type="scientific">Massilia eburnea</name>
    <dbReference type="NCBI Taxonomy" id="1776165"/>
    <lineage>
        <taxon>Bacteria</taxon>
        <taxon>Pseudomonadati</taxon>
        <taxon>Pseudomonadota</taxon>
        <taxon>Betaproteobacteria</taxon>
        <taxon>Burkholderiales</taxon>
        <taxon>Oxalobacteraceae</taxon>
        <taxon>Telluria group</taxon>
        <taxon>Massilia</taxon>
    </lineage>
</organism>
<comment type="caution">
    <text evidence="10">The sequence shown here is derived from an EMBL/GenBank/DDBJ whole genome shotgun (WGS) entry which is preliminary data.</text>
</comment>
<evidence type="ECO:0000313" key="10">
    <source>
        <dbReference type="EMBL" id="MTW12627.1"/>
    </source>
</evidence>
<evidence type="ECO:0000256" key="4">
    <source>
        <dbReference type="ARBA" id="ARBA00023136"/>
    </source>
</evidence>
<dbReference type="EMBL" id="WNKX01000015">
    <property type="protein sequence ID" value="MTW12627.1"/>
    <property type="molecule type" value="Genomic_DNA"/>
</dbReference>
<dbReference type="Proteomes" id="UP000472320">
    <property type="component" value="Unassembled WGS sequence"/>
</dbReference>
<proteinExistence type="inferred from homology"/>
<reference evidence="10 11" key="1">
    <citation type="submission" date="2019-11" db="EMBL/GenBank/DDBJ databases">
        <title>Type strains purchased from KCTC, JCM and DSMZ.</title>
        <authorList>
            <person name="Lu H."/>
        </authorList>
    </citation>
    <scope>NUCLEOTIDE SEQUENCE [LARGE SCALE GENOMIC DNA]</scope>
    <source>
        <strain evidence="10 11">JCM 31587</strain>
    </source>
</reference>
<dbReference type="PANTHER" id="PTHR30046:SF2">
    <property type="entry name" value="YOP PROTEINS TRANSLOCATION LIPOPROTEIN J"/>
    <property type="match status" value="1"/>
</dbReference>
<dbReference type="InterPro" id="IPR006182">
    <property type="entry name" value="FliF_N_dom"/>
</dbReference>
<comment type="similarity">
    <text evidence="2 8">Belongs to the YscJ lipoprotein family.</text>
</comment>
<protein>
    <recommendedName>
        <fullName evidence="8">Lipoprotein</fullName>
    </recommendedName>
</protein>
<evidence type="ECO:0000256" key="3">
    <source>
        <dbReference type="ARBA" id="ARBA00022729"/>
    </source>
</evidence>
<dbReference type="PANTHER" id="PTHR30046">
    <property type="entry name" value="FLAGELLAR M-RING PROTEIN"/>
    <property type="match status" value="1"/>
</dbReference>
<evidence type="ECO:0000259" key="9">
    <source>
        <dbReference type="Pfam" id="PF01514"/>
    </source>
</evidence>
<dbReference type="GO" id="GO:0009279">
    <property type="term" value="C:cell outer membrane"/>
    <property type="evidence" value="ECO:0007669"/>
    <property type="project" value="UniProtKB-SubCell"/>
</dbReference>
<accession>A0A6L6QL18</accession>
<dbReference type="Gene3D" id="3.30.70.1530">
    <property type="entry name" value="Hypothetical protein rpa1041"/>
    <property type="match status" value="1"/>
</dbReference>
<evidence type="ECO:0000256" key="2">
    <source>
        <dbReference type="ARBA" id="ARBA00009509"/>
    </source>
</evidence>
<dbReference type="NCBIfam" id="TIGR02544">
    <property type="entry name" value="III_secr_YscJ"/>
    <property type="match status" value="1"/>
</dbReference>
<evidence type="ECO:0000256" key="7">
    <source>
        <dbReference type="ARBA" id="ARBA00023288"/>
    </source>
</evidence>
<keyword evidence="6 8" id="KW-0998">Cell outer membrane</keyword>
<dbReference type="InterPro" id="IPR045851">
    <property type="entry name" value="AMP-bd_C_sf"/>
</dbReference>
<dbReference type="InterPro" id="IPR043427">
    <property type="entry name" value="YscJ/FliF"/>
</dbReference>
<evidence type="ECO:0000313" key="11">
    <source>
        <dbReference type="Proteomes" id="UP000472320"/>
    </source>
</evidence>
<name>A0A6L6QL18_9BURK</name>
<keyword evidence="4 8" id="KW-0472">Membrane</keyword>
<dbReference type="PRINTS" id="PR01338">
    <property type="entry name" value="TYPE3OMKPROT"/>
</dbReference>
<keyword evidence="8" id="KW-0812">Transmembrane</keyword>
<dbReference type="GO" id="GO:0009306">
    <property type="term" value="P:protein secretion"/>
    <property type="evidence" value="ECO:0007669"/>
    <property type="project" value="InterPro"/>
</dbReference>
<keyword evidence="11" id="KW-1185">Reference proteome</keyword>
<keyword evidence="8" id="KW-1133">Transmembrane helix</keyword>
<feature type="domain" description="Flagellar M-ring N-terminal" evidence="9">
    <location>
        <begin position="31"/>
        <end position="193"/>
    </location>
</feature>
<sequence length="279" mass="30525">MENNNMSIRMKRCLAYGLLLAGLLFLSGCEQAVYSNLSEQQANDVLLTLLKGGISAEKRAGEKGYGVWVDSAKMAPAISLLNANGQPPQHYTEMGDIFARNNLISSPTEERIRFTYGTEQAIAKTLSQIDGVLSARVHIVLPSNDPLASPVKPSSASVFLKYRADINMKAVIPEVKELVIRSVEGLTVDKVSVSLFPARATGTASDQVPTARIFGIIVANSSVATLWIMMLTPWIVAAVLLILLLNAVHLRTWLKGKLTARNATQREVRERPARQRERA</sequence>
<dbReference type="Pfam" id="PF01514">
    <property type="entry name" value="YscJ_FliF"/>
    <property type="match status" value="1"/>
</dbReference>
<dbReference type="OrthoDB" id="115186at2"/>
<comment type="subcellular location">
    <subcellularLocation>
        <location evidence="1">Cell outer membrane</location>
        <topology evidence="1">Lipid-anchor</topology>
    </subcellularLocation>
</comment>
<dbReference type="Gene3D" id="3.30.300.30">
    <property type="match status" value="1"/>
</dbReference>
<evidence type="ECO:0000256" key="1">
    <source>
        <dbReference type="ARBA" id="ARBA00004459"/>
    </source>
</evidence>
<dbReference type="InterPro" id="IPR003282">
    <property type="entry name" value="T3SS_SctJ"/>
</dbReference>
<evidence type="ECO:0000256" key="6">
    <source>
        <dbReference type="ARBA" id="ARBA00023237"/>
    </source>
</evidence>
<keyword evidence="3 8" id="KW-0732">Signal</keyword>
<keyword evidence="5 8" id="KW-0564">Palmitate</keyword>
<keyword evidence="7 8" id="KW-0449">Lipoprotein</keyword>
<dbReference type="AlphaFoldDB" id="A0A6L6QL18"/>
<evidence type="ECO:0000256" key="8">
    <source>
        <dbReference type="RuleBase" id="RU364102"/>
    </source>
</evidence>
<gene>
    <name evidence="10" type="ORF">GM658_18620</name>
</gene>
<feature type="transmembrane region" description="Helical" evidence="8">
    <location>
        <begin position="226"/>
        <end position="248"/>
    </location>
</feature>
<evidence type="ECO:0000256" key="5">
    <source>
        <dbReference type="ARBA" id="ARBA00023139"/>
    </source>
</evidence>
<dbReference type="RefSeq" id="WP_155455557.1">
    <property type="nucleotide sequence ID" value="NZ_WNKX01000015.1"/>
</dbReference>